<accession>A0ABQ4TKK7</accession>
<name>A0ABQ4TKK7_9HYPH</name>
<reference evidence="1" key="2">
    <citation type="submission" date="2021-08" db="EMBL/GenBank/DDBJ databases">
        <authorList>
            <person name="Tani A."/>
            <person name="Ola A."/>
            <person name="Ogura Y."/>
            <person name="Katsura K."/>
            <person name="Hayashi T."/>
        </authorList>
    </citation>
    <scope>NUCLEOTIDE SEQUENCE</scope>
    <source>
        <strain evidence="1">DSM 23674</strain>
    </source>
</reference>
<dbReference type="Proteomes" id="UP001055101">
    <property type="component" value="Unassembled WGS sequence"/>
</dbReference>
<comment type="caution">
    <text evidence="1">The sequence shown here is derived from an EMBL/GenBank/DDBJ whole genome shotgun (WGS) entry which is preliminary data.</text>
</comment>
<keyword evidence="2" id="KW-1185">Reference proteome</keyword>
<proteinExistence type="predicted"/>
<reference evidence="1" key="1">
    <citation type="journal article" date="2021" name="Front. Microbiol.">
        <title>Comprehensive Comparative Genomics and Phenotyping of Methylobacterium Species.</title>
        <authorList>
            <person name="Alessa O."/>
            <person name="Ogura Y."/>
            <person name="Fujitani Y."/>
            <person name="Takami H."/>
            <person name="Hayashi T."/>
            <person name="Sahin N."/>
            <person name="Tani A."/>
        </authorList>
    </citation>
    <scope>NUCLEOTIDE SEQUENCE</scope>
    <source>
        <strain evidence="1">DSM 23674</strain>
    </source>
</reference>
<dbReference type="RefSeq" id="WP_238230993.1">
    <property type="nucleotide sequence ID" value="NZ_BPRA01000004.1"/>
</dbReference>
<evidence type="ECO:0000313" key="2">
    <source>
        <dbReference type="Proteomes" id="UP001055101"/>
    </source>
</evidence>
<sequence length="133" mass="13432">MTIRTYNVLAPDGQSTKTVAQGAALAGADVTPAMQILDDAGNVIVAATEDGQAAILAILGVQAPAQHVFPISASTNDLARPTRAIRCNTAGTLTVNTVGGETGVILNFAAGETRPVRVTRVTAMTATGVEGMA</sequence>
<evidence type="ECO:0000313" key="1">
    <source>
        <dbReference type="EMBL" id="GJE54592.1"/>
    </source>
</evidence>
<dbReference type="EMBL" id="BPRA01000004">
    <property type="protein sequence ID" value="GJE54592.1"/>
    <property type="molecule type" value="Genomic_DNA"/>
</dbReference>
<organism evidence="1 2">
    <name type="scientific">Methylobacterium thuringiense</name>
    <dbReference type="NCBI Taxonomy" id="1003091"/>
    <lineage>
        <taxon>Bacteria</taxon>
        <taxon>Pseudomonadati</taxon>
        <taxon>Pseudomonadota</taxon>
        <taxon>Alphaproteobacteria</taxon>
        <taxon>Hyphomicrobiales</taxon>
        <taxon>Methylobacteriaceae</taxon>
        <taxon>Methylobacterium</taxon>
    </lineage>
</organism>
<gene>
    <name evidence="1" type="ORF">EKPJFOCH_1070</name>
</gene>
<protein>
    <submittedName>
        <fullName evidence="1">Uncharacterized protein</fullName>
    </submittedName>
</protein>